<dbReference type="RefSeq" id="WP_194704985.1">
    <property type="nucleotide sequence ID" value="NZ_JADKPN010000001.1"/>
</dbReference>
<dbReference type="AlphaFoldDB" id="A0A930VBI2"/>
<dbReference type="Proteomes" id="UP000640489">
    <property type="component" value="Unassembled WGS sequence"/>
</dbReference>
<accession>A0A930VBI2</accession>
<proteinExistence type="predicted"/>
<comment type="caution">
    <text evidence="1">The sequence shown here is derived from an EMBL/GenBank/DDBJ whole genome shotgun (WGS) entry which is preliminary data.</text>
</comment>
<name>A0A930VBI2_9ACTN</name>
<keyword evidence="2" id="KW-1185">Reference proteome</keyword>
<gene>
    <name evidence="1" type="ORF">ISU07_01540</name>
</gene>
<evidence type="ECO:0000313" key="1">
    <source>
        <dbReference type="EMBL" id="MBF4761795.1"/>
    </source>
</evidence>
<dbReference type="EMBL" id="JADKPN010000001">
    <property type="protein sequence ID" value="MBF4761795.1"/>
    <property type="molecule type" value="Genomic_DNA"/>
</dbReference>
<organism evidence="1 2">
    <name type="scientific">Nocardioides islandensis</name>
    <dbReference type="NCBI Taxonomy" id="433663"/>
    <lineage>
        <taxon>Bacteria</taxon>
        <taxon>Bacillati</taxon>
        <taxon>Actinomycetota</taxon>
        <taxon>Actinomycetes</taxon>
        <taxon>Propionibacteriales</taxon>
        <taxon>Nocardioidaceae</taxon>
        <taxon>Nocardioides</taxon>
    </lineage>
</organism>
<protein>
    <submittedName>
        <fullName evidence="1">Uncharacterized protein</fullName>
    </submittedName>
</protein>
<evidence type="ECO:0000313" key="2">
    <source>
        <dbReference type="Proteomes" id="UP000640489"/>
    </source>
</evidence>
<sequence length="90" mass="9139">MNASTATRHSAGRQLVAATLTAGVSSGLAATLLMATMAISTAAPTRTDGQGGGSGPVDKGHLVEVACFTTPHDWDVALEGPLPRCHRSVR</sequence>
<reference evidence="1" key="1">
    <citation type="submission" date="2020-11" db="EMBL/GenBank/DDBJ databases">
        <title>Nocardioides sp. nov., isolated from Soil of Cynanchum wilfordii Hemsley rhizosphere.</title>
        <authorList>
            <person name="Lee J.-S."/>
            <person name="Suh M.K."/>
            <person name="Kim J.-S."/>
        </authorList>
    </citation>
    <scope>NUCLEOTIDE SEQUENCE</scope>
    <source>
        <strain evidence="1">KCTC 19275</strain>
    </source>
</reference>